<evidence type="ECO:0000313" key="1">
    <source>
        <dbReference type="EMBL" id="ORW70368.1"/>
    </source>
</evidence>
<sequence>MATDEQIVSGSLDPDQVMAEVRSITQDQALAAAHQITRLPSEQRQLYIRQLLIALRDDRGQQFVEDLIRDVLRDSECTHSDHPEVDAPEV</sequence>
<dbReference type="Proteomes" id="UP000193387">
    <property type="component" value="Unassembled WGS sequence"/>
</dbReference>
<dbReference type="EMBL" id="LQPR01000040">
    <property type="protein sequence ID" value="ORW70368.1"/>
    <property type="molecule type" value="Genomic_DNA"/>
</dbReference>
<dbReference type="RefSeq" id="WP_085256590.1">
    <property type="nucleotide sequence ID" value="NZ_AP022573.1"/>
</dbReference>
<organism evidence="1 2">
    <name type="scientific">Mycobacterium saskatchewanense</name>
    <dbReference type="NCBI Taxonomy" id="220927"/>
    <lineage>
        <taxon>Bacteria</taxon>
        <taxon>Bacillati</taxon>
        <taxon>Actinomycetota</taxon>
        <taxon>Actinomycetes</taxon>
        <taxon>Mycobacteriales</taxon>
        <taxon>Mycobacteriaceae</taxon>
        <taxon>Mycobacterium</taxon>
        <taxon>Mycobacterium simiae complex</taxon>
    </lineage>
</organism>
<evidence type="ECO:0000313" key="2">
    <source>
        <dbReference type="Proteomes" id="UP000193387"/>
    </source>
</evidence>
<protein>
    <submittedName>
        <fullName evidence="1">Uncharacterized protein</fullName>
    </submittedName>
</protein>
<proteinExistence type="predicted"/>
<dbReference type="AlphaFoldDB" id="A0AAJ3NN84"/>
<name>A0AAJ3NN84_9MYCO</name>
<accession>A0AAJ3NN84</accession>
<gene>
    <name evidence="1" type="ORF">AWC23_17090</name>
</gene>
<reference evidence="1 2" key="1">
    <citation type="submission" date="2016-01" db="EMBL/GenBank/DDBJ databases">
        <title>The new phylogeny of the genus Mycobacterium.</title>
        <authorList>
            <person name="Tarcisio F."/>
            <person name="Conor M."/>
            <person name="Antonella G."/>
            <person name="Elisabetta G."/>
            <person name="Giulia F.S."/>
            <person name="Sara T."/>
            <person name="Anna F."/>
            <person name="Clotilde B."/>
            <person name="Roberto B."/>
            <person name="Veronica D.S."/>
            <person name="Fabio R."/>
            <person name="Monica P."/>
            <person name="Olivier J."/>
            <person name="Enrico T."/>
            <person name="Nicola S."/>
        </authorList>
    </citation>
    <scope>NUCLEOTIDE SEQUENCE [LARGE SCALE GENOMIC DNA]</scope>
    <source>
        <strain evidence="1 2">DSM 44616</strain>
    </source>
</reference>
<comment type="caution">
    <text evidence="1">The sequence shown here is derived from an EMBL/GenBank/DDBJ whole genome shotgun (WGS) entry which is preliminary data.</text>
</comment>
<keyword evidence="2" id="KW-1185">Reference proteome</keyword>